<dbReference type="PROSITE" id="PS50011">
    <property type="entry name" value="PROTEIN_KINASE_DOM"/>
    <property type="match status" value="1"/>
</dbReference>
<dbReference type="FunFam" id="1.10.510.10:FF:000571">
    <property type="entry name" value="Maternal embryonic leucine zipper kinase"/>
    <property type="match status" value="1"/>
</dbReference>
<dbReference type="InterPro" id="IPR011009">
    <property type="entry name" value="Kinase-like_dom_sf"/>
</dbReference>
<evidence type="ECO:0000256" key="2">
    <source>
        <dbReference type="ARBA" id="ARBA00022840"/>
    </source>
</evidence>
<keyword evidence="2 3" id="KW-0067">ATP-binding</keyword>
<dbReference type="GO" id="GO:0004674">
    <property type="term" value="F:protein serine/threonine kinase activity"/>
    <property type="evidence" value="ECO:0007669"/>
    <property type="project" value="UniProtKB-KW"/>
</dbReference>
<feature type="binding site" evidence="3">
    <location>
        <position position="167"/>
    </location>
    <ligand>
        <name>ATP</name>
        <dbReference type="ChEBI" id="CHEBI:30616"/>
    </ligand>
</feature>
<keyword evidence="7" id="KW-0418">Kinase</keyword>
<dbReference type="GO" id="GO:0005524">
    <property type="term" value="F:ATP binding"/>
    <property type="evidence" value="ECO:0007669"/>
    <property type="project" value="UniProtKB-UniRule"/>
</dbReference>
<dbReference type="PROSITE" id="PS00107">
    <property type="entry name" value="PROTEIN_KINASE_ATP"/>
    <property type="match status" value="1"/>
</dbReference>
<evidence type="ECO:0000313" key="7">
    <source>
        <dbReference type="EMBL" id="CDZ98234.1"/>
    </source>
</evidence>
<name>A0A0F7SLH6_PHARH</name>
<dbReference type="InterPro" id="IPR008271">
    <property type="entry name" value="Ser/Thr_kinase_AS"/>
</dbReference>
<dbReference type="InterPro" id="IPR000719">
    <property type="entry name" value="Prot_kinase_dom"/>
</dbReference>
<feature type="compositionally biased region" description="Pro residues" evidence="5">
    <location>
        <begin position="412"/>
        <end position="431"/>
    </location>
</feature>
<dbReference type="Pfam" id="PF00069">
    <property type="entry name" value="Pkinase"/>
    <property type="match status" value="1"/>
</dbReference>
<dbReference type="InterPro" id="IPR017441">
    <property type="entry name" value="Protein_kinase_ATP_BS"/>
</dbReference>
<proteinExistence type="inferred from homology"/>
<organism evidence="7">
    <name type="scientific">Phaffia rhodozyma</name>
    <name type="common">Yeast</name>
    <name type="synonym">Xanthophyllomyces dendrorhous</name>
    <dbReference type="NCBI Taxonomy" id="264483"/>
    <lineage>
        <taxon>Eukaryota</taxon>
        <taxon>Fungi</taxon>
        <taxon>Dikarya</taxon>
        <taxon>Basidiomycota</taxon>
        <taxon>Agaricomycotina</taxon>
        <taxon>Tremellomycetes</taxon>
        <taxon>Cystofilobasidiales</taxon>
        <taxon>Mrakiaceae</taxon>
        <taxon>Phaffia</taxon>
    </lineage>
</organism>
<evidence type="ECO:0000256" key="3">
    <source>
        <dbReference type="PROSITE-ProRule" id="PRU10141"/>
    </source>
</evidence>
<comment type="similarity">
    <text evidence="4">Belongs to the protein kinase superfamily.</text>
</comment>
<evidence type="ECO:0000256" key="5">
    <source>
        <dbReference type="SAM" id="MobiDB-lite"/>
    </source>
</evidence>
<dbReference type="PROSITE" id="PS00108">
    <property type="entry name" value="PROTEIN_KINASE_ST"/>
    <property type="match status" value="1"/>
</dbReference>
<sequence>MLPKLQPITARISFGYLRETGTTAEIVRKFPKVAGAGCPSEDSIGRSTLNIKRMNGRKFGGKPMGKDGELVWTDRWSFSSQLLVLSFKKPTPTENNFARGYSSHQPKIYPSAMPSLAHVLNAFTSQPSSSAKKREYKFFDVPPLGTGGFAVVKLAHWKKHGLEVAVKVVDKRVVEDKEKYLRILIVGWGQALDQRHEHICPLLDWFETSHHYYLTFPALEGGELLDKILDKRRFNEEESRRAMLVILDTLSYIHRQGVIHRDIKAENFLYKSRDSQIDDFQLIDFGISKILDDKTNNDPKIQTEVSGTPGYAAPEVFLRSGYGKNADVFSAGVVLYAMLSGSTPWDSKDPWDLLKETTQMKHVSFQNRRFDGVSQAAKDFVTLCMEPNPHKRPSAAEALKHHWIQTPVLPSSTPPSRPPSPGPNPGPYAHPPDPDHPIQILKRQETLKILPNGAQSELSRRLTREPVN</sequence>
<evidence type="ECO:0000256" key="1">
    <source>
        <dbReference type="ARBA" id="ARBA00022741"/>
    </source>
</evidence>
<evidence type="ECO:0000259" key="6">
    <source>
        <dbReference type="PROSITE" id="PS50011"/>
    </source>
</evidence>
<dbReference type="SUPFAM" id="SSF56112">
    <property type="entry name" value="Protein kinase-like (PK-like)"/>
    <property type="match status" value="1"/>
</dbReference>
<protein>
    <submittedName>
        <fullName evidence="7">Calcium calmodulin-dependent protein kinase</fullName>
    </submittedName>
</protein>
<keyword evidence="1 3" id="KW-0547">Nucleotide-binding</keyword>
<dbReference type="PANTHER" id="PTHR24347">
    <property type="entry name" value="SERINE/THREONINE-PROTEIN KINASE"/>
    <property type="match status" value="1"/>
</dbReference>
<keyword evidence="4" id="KW-0723">Serine/threonine-protein kinase</keyword>
<dbReference type="EMBL" id="LN483326">
    <property type="protein sequence ID" value="CDZ98234.1"/>
    <property type="molecule type" value="Genomic_DNA"/>
</dbReference>
<accession>A0A0F7SLH6</accession>
<evidence type="ECO:0000256" key="4">
    <source>
        <dbReference type="RuleBase" id="RU000304"/>
    </source>
</evidence>
<dbReference type="SMART" id="SM00220">
    <property type="entry name" value="S_TKc"/>
    <property type="match status" value="1"/>
</dbReference>
<dbReference type="Gene3D" id="1.10.510.10">
    <property type="entry name" value="Transferase(Phosphotransferase) domain 1"/>
    <property type="match status" value="1"/>
</dbReference>
<reference evidence="7" key="1">
    <citation type="submission" date="2014-08" db="EMBL/GenBank/DDBJ databases">
        <authorList>
            <person name="Sharma Rahul"/>
            <person name="Thines Marco"/>
        </authorList>
    </citation>
    <scope>NUCLEOTIDE SEQUENCE</scope>
</reference>
<feature type="domain" description="Protein kinase" evidence="6">
    <location>
        <begin position="138"/>
        <end position="404"/>
    </location>
</feature>
<feature type="region of interest" description="Disordered" evidence="5">
    <location>
        <begin position="407"/>
        <end position="440"/>
    </location>
</feature>
<keyword evidence="7" id="KW-0808">Transferase</keyword>
<dbReference type="AlphaFoldDB" id="A0A0F7SLH6"/>